<dbReference type="PANTHER" id="PTHR33204">
    <property type="entry name" value="TRANSCRIPTIONAL REGULATOR, MARR FAMILY"/>
    <property type="match status" value="1"/>
</dbReference>
<dbReference type="EMBL" id="JNCA01000005">
    <property type="protein sequence ID" value="KDN56307.1"/>
    <property type="molecule type" value="Genomic_DNA"/>
</dbReference>
<organism evidence="5 6">
    <name type="scientific">Flavobacterium seoulense</name>
    <dbReference type="NCBI Taxonomy" id="1492738"/>
    <lineage>
        <taxon>Bacteria</taxon>
        <taxon>Pseudomonadati</taxon>
        <taxon>Bacteroidota</taxon>
        <taxon>Flavobacteriia</taxon>
        <taxon>Flavobacteriales</taxon>
        <taxon>Flavobacteriaceae</taxon>
        <taxon>Flavobacterium</taxon>
    </lineage>
</organism>
<keyword evidence="3" id="KW-0804">Transcription</keyword>
<dbReference type="STRING" id="1492738.FEM21_05860"/>
<dbReference type="PROSITE" id="PS51118">
    <property type="entry name" value="HTH_HXLR"/>
    <property type="match status" value="1"/>
</dbReference>
<feature type="domain" description="HTH hxlR-type" evidence="4">
    <location>
        <begin position="15"/>
        <end position="119"/>
    </location>
</feature>
<dbReference type="PANTHER" id="PTHR33204:SF18">
    <property type="entry name" value="TRANSCRIPTIONAL REGULATORY PROTEIN"/>
    <property type="match status" value="1"/>
</dbReference>
<protein>
    <submittedName>
        <fullName evidence="5">HxlR family transcriptional regulator</fullName>
    </submittedName>
</protein>
<dbReference type="Pfam" id="PF01638">
    <property type="entry name" value="HxlR"/>
    <property type="match status" value="1"/>
</dbReference>
<dbReference type="RefSeq" id="WP_051627466.1">
    <property type="nucleotide sequence ID" value="NZ_JNCA01000005.1"/>
</dbReference>
<evidence type="ECO:0000313" key="5">
    <source>
        <dbReference type="EMBL" id="KDN56307.1"/>
    </source>
</evidence>
<keyword evidence="1" id="KW-0805">Transcription regulation</keyword>
<dbReference type="AlphaFoldDB" id="A0A066WQH3"/>
<dbReference type="InterPro" id="IPR036390">
    <property type="entry name" value="WH_DNA-bd_sf"/>
</dbReference>
<gene>
    <name evidence="5" type="ORF">FEM21_05860</name>
</gene>
<evidence type="ECO:0000259" key="4">
    <source>
        <dbReference type="PROSITE" id="PS51118"/>
    </source>
</evidence>
<evidence type="ECO:0000256" key="3">
    <source>
        <dbReference type="ARBA" id="ARBA00023163"/>
    </source>
</evidence>
<evidence type="ECO:0000256" key="1">
    <source>
        <dbReference type="ARBA" id="ARBA00023015"/>
    </source>
</evidence>
<dbReference type="InterPro" id="IPR036388">
    <property type="entry name" value="WH-like_DNA-bd_sf"/>
</dbReference>
<dbReference type="Gene3D" id="1.10.10.10">
    <property type="entry name" value="Winged helix-like DNA-binding domain superfamily/Winged helix DNA-binding domain"/>
    <property type="match status" value="1"/>
</dbReference>
<sequence>METENIISFREAKACPIQFVLAVNDTLNVISGKWKLPIIGSLLFEKRRFTDIQRNISKITPRMLSKELKDLEMNGMVKRTVYDTTPITVEYELTESGKLLSDVLDKMLEWGIQHREATIAKN</sequence>
<evidence type="ECO:0000256" key="2">
    <source>
        <dbReference type="ARBA" id="ARBA00023125"/>
    </source>
</evidence>
<comment type="caution">
    <text evidence="5">The sequence shown here is derived from an EMBL/GenBank/DDBJ whole genome shotgun (WGS) entry which is preliminary data.</text>
</comment>
<dbReference type="SUPFAM" id="SSF46785">
    <property type="entry name" value="Winged helix' DNA-binding domain"/>
    <property type="match status" value="1"/>
</dbReference>
<dbReference type="InterPro" id="IPR002577">
    <property type="entry name" value="HTH_HxlR"/>
</dbReference>
<dbReference type="PATRIC" id="fig|1492738.3.peg.580"/>
<dbReference type="OrthoDB" id="769662at2"/>
<name>A0A066WQH3_9FLAO</name>
<evidence type="ECO:0000313" key="6">
    <source>
        <dbReference type="Proteomes" id="UP000027064"/>
    </source>
</evidence>
<dbReference type="GO" id="GO:0003677">
    <property type="term" value="F:DNA binding"/>
    <property type="evidence" value="ECO:0007669"/>
    <property type="project" value="UniProtKB-KW"/>
</dbReference>
<keyword evidence="2" id="KW-0238">DNA-binding</keyword>
<dbReference type="Proteomes" id="UP000027064">
    <property type="component" value="Unassembled WGS sequence"/>
</dbReference>
<reference evidence="5 6" key="1">
    <citation type="submission" date="2014-05" db="EMBL/GenBank/DDBJ databases">
        <title>Genome Sequence of Flavobacterium sp. EM1321.</title>
        <authorList>
            <person name="Shin S.-K."/>
            <person name="Yi H."/>
        </authorList>
    </citation>
    <scope>NUCLEOTIDE SEQUENCE [LARGE SCALE GENOMIC DNA]</scope>
    <source>
        <strain evidence="5 6">EM1321</strain>
    </source>
</reference>
<keyword evidence="6" id="KW-1185">Reference proteome</keyword>
<accession>A0A066WQH3</accession>
<dbReference type="eggNOG" id="COG1733">
    <property type="taxonomic scope" value="Bacteria"/>
</dbReference>
<proteinExistence type="predicted"/>